<protein>
    <submittedName>
        <fullName evidence="2">RimJ/RimL family protein N-acetyltransferase</fullName>
    </submittedName>
</protein>
<accession>A0A3N4W7F5</accession>
<comment type="caution">
    <text evidence="2">The sequence shown here is derived from an EMBL/GenBank/DDBJ whole genome shotgun (WGS) entry which is preliminary data.</text>
</comment>
<evidence type="ECO:0000259" key="1">
    <source>
        <dbReference type="PROSITE" id="PS51186"/>
    </source>
</evidence>
<sequence length="209" mass="22672">MSDGKTAWSTAPTLRGRHVALEPLRPGHAEGLRAALGDGELSRLWYANVPAPEQAADYVAAALKMQAEGKALAFAVRDAAGAIVGSTRYYDLDPAVPRLQIGYTWYAPRVQRTGLNTEAKLLLLTHAFEALGCICVGFETSWFNQASRAAIARLGAKQDGVLRSHRRHADGSVRDTVAFSILDSEWPAAKRNLIHKLQQHDSKGDATRG</sequence>
<reference evidence="2 3" key="1">
    <citation type="submission" date="2018-11" db="EMBL/GenBank/DDBJ databases">
        <title>Genomic Encyclopedia of Type Strains, Phase IV (KMG-IV): sequencing the most valuable type-strain genomes for metagenomic binning, comparative biology and taxonomic classification.</title>
        <authorList>
            <person name="Goeker M."/>
        </authorList>
    </citation>
    <scope>NUCLEOTIDE SEQUENCE [LARGE SCALE GENOMIC DNA]</scope>
    <source>
        <strain evidence="2 3">DSM 25623</strain>
    </source>
</reference>
<keyword evidence="2" id="KW-0808">Transferase</keyword>
<organism evidence="2 3">
    <name type="scientific">Vulcaniibacterium tengchongense</name>
    <dbReference type="NCBI Taxonomy" id="1273429"/>
    <lineage>
        <taxon>Bacteria</taxon>
        <taxon>Pseudomonadati</taxon>
        <taxon>Pseudomonadota</taxon>
        <taxon>Gammaproteobacteria</taxon>
        <taxon>Lysobacterales</taxon>
        <taxon>Lysobacteraceae</taxon>
        <taxon>Vulcaniibacterium</taxon>
    </lineage>
</organism>
<dbReference type="Proteomes" id="UP000269708">
    <property type="component" value="Unassembled WGS sequence"/>
</dbReference>
<feature type="domain" description="N-acetyltransferase" evidence="1">
    <location>
        <begin position="19"/>
        <end position="180"/>
    </location>
</feature>
<dbReference type="InterPro" id="IPR000182">
    <property type="entry name" value="GNAT_dom"/>
</dbReference>
<proteinExistence type="predicted"/>
<name>A0A3N4W7F5_9GAMM</name>
<dbReference type="GO" id="GO:0016747">
    <property type="term" value="F:acyltransferase activity, transferring groups other than amino-acyl groups"/>
    <property type="evidence" value="ECO:0007669"/>
    <property type="project" value="InterPro"/>
</dbReference>
<evidence type="ECO:0000313" key="3">
    <source>
        <dbReference type="Proteomes" id="UP000269708"/>
    </source>
</evidence>
<evidence type="ECO:0000313" key="2">
    <source>
        <dbReference type="EMBL" id="RPE82030.1"/>
    </source>
</evidence>
<dbReference type="AlphaFoldDB" id="A0A3N4W7F5"/>
<dbReference type="InterPro" id="IPR016181">
    <property type="entry name" value="Acyl_CoA_acyltransferase"/>
</dbReference>
<dbReference type="SUPFAM" id="SSF55729">
    <property type="entry name" value="Acyl-CoA N-acyltransferases (Nat)"/>
    <property type="match status" value="1"/>
</dbReference>
<dbReference type="EMBL" id="RKQN01000001">
    <property type="protein sequence ID" value="RPE82030.1"/>
    <property type="molecule type" value="Genomic_DNA"/>
</dbReference>
<dbReference type="PANTHER" id="PTHR43610:SF1">
    <property type="entry name" value="N-ACETYLTRANSFERASE DOMAIN-CONTAINING PROTEIN"/>
    <property type="match status" value="1"/>
</dbReference>
<keyword evidence="3" id="KW-1185">Reference proteome</keyword>
<dbReference type="PANTHER" id="PTHR43610">
    <property type="entry name" value="BLL6696 PROTEIN"/>
    <property type="match status" value="1"/>
</dbReference>
<dbReference type="Gene3D" id="3.40.630.30">
    <property type="match status" value="1"/>
</dbReference>
<dbReference type="RefSeq" id="WP_123769532.1">
    <property type="nucleotide sequence ID" value="NZ_RKQN01000001.1"/>
</dbReference>
<dbReference type="OrthoDB" id="5295305at2"/>
<gene>
    <name evidence="2" type="ORF">EDC50_1234</name>
</gene>
<dbReference type="PROSITE" id="PS51186">
    <property type="entry name" value="GNAT"/>
    <property type="match status" value="1"/>
</dbReference>
<dbReference type="Pfam" id="PF13302">
    <property type="entry name" value="Acetyltransf_3"/>
    <property type="match status" value="1"/>
</dbReference>